<dbReference type="GO" id="GO:0003700">
    <property type="term" value="F:DNA-binding transcription factor activity"/>
    <property type="evidence" value="ECO:0007669"/>
    <property type="project" value="TreeGrafter"/>
</dbReference>
<evidence type="ECO:0000256" key="2">
    <source>
        <dbReference type="ARBA" id="ARBA00023125"/>
    </source>
</evidence>
<proteinExistence type="predicted"/>
<dbReference type="Gene3D" id="1.10.357.10">
    <property type="entry name" value="Tetracycline Repressor, domain 2"/>
    <property type="match status" value="1"/>
</dbReference>
<reference evidence="6 7" key="1">
    <citation type="submission" date="2020-01" db="EMBL/GenBank/DDBJ databases">
        <title>Complete genome sequence of Chitinophaga sp. H33E-04 isolated from quinoa roots.</title>
        <authorList>
            <person name="Weon H.-Y."/>
            <person name="Lee S.A."/>
        </authorList>
    </citation>
    <scope>NUCLEOTIDE SEQUENCE [LARGE SCALE GENOMIC DNA]</scope>
    <source>
        <strain evidence="6 7">H33E-04</strain>
    </source>
</reference>
<dbReference type="RefSeq" id="WP_162335512.1">
    <property type="nucleotide sequence ID" value="NZ_CP048113.1"/>
</dbReference>
<keyword evidence="1" id="KW-0805">Transcription regulation</keyword>
<dbReference type="InterPro" id="IPR009057">
    <property type="entry name" value="Homeodomain-like_sf"/>
</dbReference>
<dbReference type="Proteomes" id="UP000476411">
    <property type="component" value="Chromosome"/>
</dbReference>
<evidence type="ECO:0000313" key="7">
    <source>
        <dbReference type="Proteomes" id="UP000476411"/>
    </source>
</evidence>
<dbReference type="SUPFAM" id="SSF48498">
    <property type="entry name" value="Tetracyclin repressor-like, C-terminal domain"/>
    <property type="match status" value="1"/>
</dbReference>
<keyword evidence="7" id="KW-1185">Reference proteome</keyword>
<dbReference type="InterPro" id="IPR050109">
    <property type="entry name" value="HTH-type_TetR-like_transc_reg"/>
</dbReference>
<dbReference type="GO" id="GO:0000976">
    <property type="term" value="F:transcription cis-regulatory region binding"/>
    <property type="evidence" value="ECO:0007669"/>
    <property type="project" value="TreeGrafter"/>
</dbReference>
<feature type="domain" description="HTH tetR-type" evidence="5">
    <location>
        <begin position="12"/>
        <end position="72"/>
    </location>
</feature>
<keyword evidence="3" id="KW-0804">Transcription</keyword>
<dbReference type="EMBL" id="CP048113">
    <property type="protein sequence ID" value="QHS63796.1"/>
    <property type="molecule type" value="Genomic_DNA"/>
</dbReference>
<dbReference type="PANTHER" id="PTHR30055">
    <property type="entry name" value="HTH-TYPE TRANSCRIPTIONAL REGULATOR RUTR"/>
    <property type="match status" value="1"/>
</dbReference>
<dbReference type="SUPFAM" id="SSF46689">
    <property type="entry name" value="Homeodomain-like"/>
    <property type="match status" value="1"/>
</dbReference>
<evidence type="ECO:0000256" key="1">
    <source>
        <dbReference type="ARBA" id="ARBA00023015"/>
    </source>
</evidence>
<organism evidence="6 7">
    <name type="scientific">Chitinophaga agri</name>
    <dbReference type="NCBI Taxonomy" id="2703787"/>
    <lineage>
        <taxon>Bacteria</taxon>
        <taxon>Pseudomonadati</taxon>
        <taxon>Bacteroidota</taxon>
        <taxon>Chitinophagia</taxon>
        <taxon>Chitinophagales</taxon>
        <taxon>Chitinophagaceae</taxon>
        <taxon>Chitinophaga</taxon>
    </lineage>
</organism>
<accession>A0A6B9ZPC4</accession>
<protein>
    <submittedName>
        <fullName evidence="6">TetR/AcrR family transcriptional regulator</fullName>
    </submittedName>
</protein>
<dbReference type="AlphaFoldDB" id="A0A6B9ZPC4"/>
<dbReference type="KEGG" id="chih:GWR21_30715"/>
<evidence type="ECO:0000256" key="4">
    <source>
        <dbReference type="PROSITE-ProRule" id="PRU00335"/>
    </source>
</evidence>
<dbReference type="InterPro" id="IPR025996">
    <property type="entry name" value="MT1864/Rv1816-like_C"/>
</dbReference>
<dbReference type="PRINTS" id="PR00455">
    <property type="entry name" value="HTHTETR"/>
</dbReference>
<evidence type="ECO:0000259" key="5">
    <source>
        <dbReference type="PROSITE" id="PS50977"/>
    </source>
</evidence>
<evidence type="ECO:0000313" key="6">
    <source>
        <dbReference type="EMBL" id="QHS63796.1"/>
    </source>
</evidence>
<evidence type="ECO:0000256" key="3">
    <source>
        <dbReference type="ARBA" id="ARBA00023163"/>
    </source>
</evidence>
<sequence>MEAQDRKTRLKEEIRANILDAAFKLAKDNGWEAVSMRKIATMISHTAPVIYDYFQNKEAILKELSRAGFQQLTARMTEAQQLHEQPEQQLEAVWAAYLDFSQVEKEYYQLMFGLGVPVSANHTTLPEIAEPLALVQQVIRQSAVAEQLSEEEVVRRSWLQWSVVHGLTALGSLFREDREVFNKQVLQDVLRNTAVATAA</sequence>
<keyword evidence="2 4" id="KW-0238">DNA-binding</keyword>
<name>A0A6B9ZPC4_9BACT</name>
<dbReference type="Pfam" id="PF13305">
    <property type="entry name" value="TetR_C_33"/>
    <property type="match status" value="1"/>
</dbReference>
<dbReference type="PROSITE" id="PS50977">
    <property type="entry name" value="HTH_TETR_2"/>
    <property type="match status" value="1"/>
</dbReference>
<feature type="DNA-binding region" description="H-T-H motif" evidence="4">
    <location>
        <begin position="35"/>
        <end position="54"/>
    </location>
</feature>
<gene>
    <name evidence="6" type="ORF">GWR21_30715</name>
</gene>
<dbReference type="Pfam" id="PF00440">
    <property type="entry name" value="TetR_N"/>
    <property type="match status" value="1"/>
</dbReference>
<dbReference type="InterPro" id="IPR036271">
    <property type="entry name" value="Tet_transcr_reg_TetR-rel_C_sf"/>
</dbReference>
<dbReference type="InterPro" id="IPR001647">
    <property type="entry name" value="HTH_TetR"/>
</dbReference>
<dbReference type="PANTHER" id="PTHR30055:SF212">
    <property type="entry name" value="TETR-FAMILY FAMILY TRANSCRIPTIONAL REGULATOR"/>
    <property type="match status" value="1"/>
</dbReference>